<dbReference type="InterPro" id="IPR001525">
    <property type="entry name" value="C5_MeTfrase"/>
</dbReference>
<dbReference type="PANTHER" id="PTHR10629:SF52">
    <property type="entry name" value="DNA (CYTOSINE-5)-METHYLTRANSFERASE 1"/>
    <property type="match status" value="1"/>
</dbReference>
<feature type="region of interest" description="Disordered" evidence="9">
    <location>
        <begin position="370"/>
        <end position="391"/>
    </location>
</feature>
<evidence type="ECO:0000313" key="10">
    <source>
        <dbReference type="EMBL" id="GAO97778.1"/>
    </source>
</evidence>
<dbReference type="STRING" id="1629334.Cva_00418"/>
<dbReference type="GO" id="GO:0044027">
    <property type="term" value="P:negative regulation of gene expression via chromosomal CpG island methylation"/>
    <property type="evidence" value="ECO:0007669"/>
    <property type="project" value="TreeGrafter"/>
</dbReference>
<proteinExistence type="inferred from homology"/>
<feature type="compositionally biased region" description="Low complexity" evidence="9">
    <location>
        <begin position="373"/>
        <end position="391"/>
    </location>
</feature>
<comment type="catalytic activity">
    <reaction evidence="6">
        <text>a 2'-deoxycytidine in DNA + S-adenosyl-L-methionine = a 5-methyl-2'-deoxycytidine in DNA + S-adenosyl-L-homocysteine + H(+)</text>
        <dbReference type="Rhea" id="RHEA:13681"/>
        <dbReference type="Rhea" id="RHEA-COMP:11369"/>
        <dbReference type="Rhea" id="RHEA-COMP:11370"/>
        <dbReference type="ChEBI" id="CHEBI:15378"/>
        <dbReference type="ChEBI" id="CHEBI:57856"/>
        <dbReference type="ChEBI" id="CHEBI:59789"/>
        <dbReference type="ChEBI" id="CHEBI:85452"/>
        <dbReference type="ChEBI" id="CHEBI:85454"/>
        <dbReference type="EC" id="2.1.1.37"/>
    </reaction>
</comment>
<dbReference type="GO" id="GO:0009307">
    <property type="term" value="P:DNA restriction-modification system"/>
    <property type="evidence" value="ECO:0007669"/>
    <property type="project" value="UniProtKB-KW"/>
</dbReference>
<name>A0A0K8MC32_9PROT</name>
<dbReference type="InterPro" id="IPR050390">
    <property type="entry name" value="C5-Methyltransferase"/>
</dbReference>
<evidence type="ECO:0000256" key="5">
    <source>
        <dbReference type="ARBA" id="ARBA00022747"/>
    </source>
</evidence>
<comment type="similarity">
    <text evidence="7 8">Belongs to the class I-like SAM-binding methyltransferase superfamily. C5-methyltransferase family.</text>
</comment>
<comment type="caution">
    <text evidence="10">The sequence shown here is derived from an EMBL/GenBank/DDBJ whole genome shotgun (WGS) entry which is preliminary data.</text>
</comment>
<dbReference type="PROSITE" id="PS00095">
    <property type="entry name" value="C5_MTASE_2"/>
    <property type="match status" value="1"/>
</dbReference>
<dbReference type="GO" id="GO:0032259">
    <property type="term" value="P:methylation"/>
    <property type="evidence" value="ECO:0007669"/>
    <property type="project" value="UniProtKB-KW"/>
</dbReference>
<dbReference type="PRINTS" id="PR00105">
    <property type="entry name" value="C5METTRFRASE"/>
</dbReference>
<gene>
    <name evidence="10" type="primary">haeIIIM_1</name>
    <name evidence="10" type="ORF">Cva_00418</name>
</gene>
<evidence type="ECO:0000256" key="7">
    <source>
        <dbReference type="PROSITE-ProRule" id="PRU01016"/>
    </source>
</evidence>
<keyword evidence="5" id="KW-0680">Restriction system</keyword>
<dbReference type="EMBL" id="BBVC01000017">
    <property type="protein sequence ID" value="GAO97778.1"/>
    <property type="molecule type" value="Genomic_DNA"/>
</dbReference>
<evidence type="ECO:0000256" key="8">
    <source>
        <dbReference type="RuleBase" id="RU000416"/>
    </source>
</evidence>
<dbReference type="Pfam" id="PF00145">
    <property type="entry name" value="DNA_methylase"/>
    <property type="match status" value="1"/>
</dbReference>
<dbReference type="NCBIfam" id="TIGR00675">
    <property type="entry name" value="dcm"/>
    <property type="match status" value="1"/>
</dbReference>
<keyword evidence="4 7" id="KW-0949">S-adenosyl-L-methionine</keyword>
<evidence type="ECO:0000256" key="9">
    <source>
        <dbReference type="SAM" id="MobiDB-lite"/>
    </source>
</evidence>
<protein>
    <recommendedName>
        <fullName evidence="1">DNA (cytosine-5-)-methyltransferase</fullName>
        <ecNumber evidence="1">2.1.1.37</ecNumber>
    </recommendedName>
</protein>
<dbReference type="InterPro" id="IPR031303">
    <property type="entry name" value="C5_meth_CS"/>
</dbReference>
<dbReference type="PANTHER" id="PTHR10629">
    <property type="entry name" value="CYTOSINE-SPECIFIC METHYLTRANSFERASE"/>
    <property type="match status" value="1"/>
</dbReference>
<evidence type="ECO:0000256" key="1">
    <source>
        <dbReference type="ARBA" id="ARBA00011975"/>
    </source>
</evidence>
<dbReference type="Gene3D" id="3.90.120.10">
    <property type="entry name" value="DNA Methylase, subunit A, domain 2"/>
    <property type="match status" value="1"/>
</dbReference>
<dbReference type="CDD" id="cd00315">
    <property type="entry name" value="Cyt_C5_DNA_methylase"/>
    <property type="match status" value="1"/>
</dbReference>
<evidence type="ECO:0000256" key="6">
    <source>
        <dbReference type="ARBA" id="ARBA00047422"/>
    </source>
</evidence>
<organism evidence="10 11">
    <name type="scientific">Caedimonas varicaedens</name>
    <dbReference type="NCBI Taxonomy" id="1629334"/>
    <lineage>
        <taxon>Bacteria</taxon>
        <taxon>Pseudomonadati</taxon>
        <taxon>Pseudomonadota</taxon>
        <taxon>Alphaproteobacteria</taxon>
        <taxon>Holosporales</taxon>
        <taxon>Caedimonadaceae</taxon>
        <taxon>Caedimonas</taxon>
    </lineage>
</organism>
<dbReference type="AlphaFoldDB" id="A0A0K8MC32"/>
<evidence type="ECO:0000256" key="4">
    <source>
        <dbReference type="ARBA" id="ARBA00022691"/>
    </source>
</evidence>
<accession>A0A0K8MC32</accession>
<keyword evidence="3 7" id="KW-0808">Transferase</keyword>
<reference evidence="10 11" key="1">
    <citation type="submission" date="2015-03" db="EMBL/GenBank/DDBJ databases">
        <title>Caedibacter varicaedens, whole genome shotgun sequence.</title>
        <authorList>
            <person name="Suzuki H."/>
            <person name="Dapper A.L."/>
            <person name="Gibson A.K."/>
            <person name="Jackson C."/>
            <person name="Lee H."/>
            <person name="Pejaver V.R."/>
            <person name="Doak T."/>
            <person name="Lynch M."/>
        </authorList>
    </citation>
    <scope>NUCLEOTIDE SEQUENCE [LARGE SCALE GENOMIC DNA]</scope>
</reference>
<dbReference type="PROSITE" id="PS51679">
    <property type="entry name" value="SAM_MT_C5"/>
    <property type="match status" value="1"/>
</dbReference>
<keyword evidence="2 7" id="KW-0489">Methyltransferase</keyword>
<evidence type="ECO:0000256" key="3">
    <source>
        <dbReference type="ARBA" id="ARBA00022679"/>
    </source>
</evidence>
<dbReference type="REBASE" id="133210">
    <property type="entry name" value="M.CvaPbORF418P"/>
</dbReference>
<dbReference type="SUPFAM" id="SSF53335">
    <property type="entry name" value="S-adenosyl-L-methionine-dependent methyltransferases"/>
    <property type="match status" value="1"/>
</dbReference>
<dbReference type="GO" id="GO:0003677">
    <property type="term" value="F:DNA binding"/>
    <property type="evidence" value="ECO:0007669"/>
    <property type="project" value="TreeGrafter"/>
</dbReference>
<sequence length="391" mass="44321">MTMSDSLPQRGGSAMPFSPGKPFSLISLFSGVGGMDRGFEKAGFNILWANDRDQTVIPSYTSFFPYTVFDSRSLRDISGTELPKAAGVIGGPPCQSWSAGGARRGIHDPQGQLFEDYLRVLHHVQPLFFVAENVPGLIQGNNRAFFHQMLQRMEQEGYLVTWKVVNAHDYGVPQDRRRVFIVGYHHSLNKGFVFPPPLSCRPTLRNAIFDLRRLKIGASRKVANHDLFVSGYSPRFMSRNRVRPWHKPSFTILASARFIPLHPQSPVMVSGKEGKTKQFAPGHEHLYRRLTVRECARIQTFPDDCHFIYTHVRHGYRMVGNAVPVELAFHLARAIRTDLEQYQHTEQKEAVCQTQHPFTTEARPDVLPERFENSGIISTNTSSQTTQREDA</sequence>
<keyword evidence="11" id="KW-1185">Reference proteome</keyword>
<dbReference type="Gene3D" id="3.40.50.150">
    <property type="entry name" value="Vaccinia Virus protein VP39"/>
    <property type="match status" value="1"/>
</dbReference>
<dbReference type="Proteomes" id="UP000036771">
    <property type="component" value="Unassembled WGS sequence"/>
</dbReference>
<dbReference type="InterPro" id="IPR029063">
    <property type="entry name" value="SAM-dependent_MTases_sf"/>
</dbReference>
<dbReference type="GO" id="GO:0003886">
    <property type="term" value="F:DNA (cytosine-5-)-methyltransferase activity"/>
    <property type="evidence" value="ECO:0007669"/>
    <property type="project" value="UniProtKB-EC"/>
</dbReference>
<evidence type="ECO:0000313" key="11">
    <source>
        <dbReference type="Proteomes" id="UP000036771"/>
    </source>
</evidence>
<feature type="active site" evidence="7">
    <location>
        <position position="94"/>
    </location>
</feature>
<evidence type="ECO:0000256" key="2">
    <source>
        <dbReference type="ARBA" id="ARBA00022603"/>
    </source>
</evidence>
<dbReference type="EC" id="2.1.1.37" evidence="1"/>